<reference evidence="1 2" key="1">
    <citation type="submission" date="2015-07" db="EMBL/GenBank/DDBJ databases">
        <authorList>
            <consortium name="Pathogen Informatics"/>
        </authorList>
    </citation>
    <scope>NUCLEOTIDE SEQUENCE [LARGE SCALE GENOMIC DNA]</scope>
    <source>
        <strain evidence="1 2">A316</strain>
    </source>
</reference>
<dbReference type="EMBL" id="CWQY01000006">
    <property type="protein sequence ID" value="CSC40251.1"/>
    <property type="molecule type" value="Genomic_DNA"/>
</dbReference>
<proteinExistence type="predicted"/>
<gene>
    <name evidence="1" type="ORF">ERS013200_01335</name>
</gene>
<dbReference type="Proteomes" id="UP000041770">
    <property type="component" value="Unassembled WGS sequence"/>
</dbReference>
<evidence type="ECO:0000313" key="2">
    <source>
        <dbReference type="Proteomes" id="UP000041770"/>
    </source>
</evidence>
<accession>A0A655TZB6</accession>
<name>A0A655TZB6_VIBCL</name>
<organism evidence="1 2">
    <name type="scientific">Vibrio cholerae</name>
    <dbReference type="NCBI Taxonomy" id="666"/>
    <lineage>
        <taxon>Bacteria</taxon>
        <taxon>Pseudomonadati</taxon>
        <taxon>Pseudomonadota</taxon>
        <taxon>Gammaproteobacteria</taxon>
        <taxon>Vibrionales</taxon>
        <taxon>Vibrionaceae</taxon>
        <taxon>Vibrio</taxon>
    </lineage>
</organism>
<dbReference type="AlphaFoldDB" id="A0A655TZB6"/>
<protein>
    <submittedName>
        <fullName evidence="1">Uncharacterized protein</fullName>
    </submittedName>
</protein>
<evidence type="ECO:0000313" key="1">
    <source>
        <dbReference type="EMBL" id="CSC40251.1"/>
    </source>
</evidence>
<sequence length="163" mass="18411">MIKGCEMIVRTLSGSGLFSIKLVAYCAILFLPLMTSAVVLLTPSTISSTLSETMLRISSRTLKYWLPESSATVASRSTDDAATILWLNFIVIPFHNDRVIIINKFIVMFWHFSQLEITLLFRGCDNDLIYIEILCNCALIVFVLKLTYKAGDNARHCRKTVPR</sequence>